<keyword evidence="2" id="KW-1185">Reference proteome</keyword>
<comment type="caution">
    <text evidence="1">The sequence shown here is derived from an EMBL/GenBank/DDBJ whole genome shotgun (WGS) entry which is preliminary data.</text>
</comment>
<organism evidence="1 2">
    <name type="scientific">Paenibacillus piri</name>
    <dbReference type="NCBI Taxonomy" id="2547395"/>
    <lineage>
        <taxon>Bacteria</taxon>
        <taxon>Bacillati</taxon>
        <taxon>Bacillota</taxon>
        <taxon>Bacilli</taxon>
        <taxon>Bacillales</taxon>
        <taxon>Paenibacillaceae</taxon>
        <taxon>Paenibacillus</taxon>
    </lineage>
</organism>
<accession>A0A4R5KW09</accession>
<dbReference type="RefSeq" id="WP_133224892.1">
    <property type="nucleotide sequence ID" value="NZ_SMRT01000001.1"/>
</dbReference>
<evidence type="ECO:0000313" key="1">
    <source>
        <dbReference type="EMBL" id="TDG00192.1"/>
    </source>
</evidence>
<name>A0A4R5KW09_9BACL</name>
<gene>
    <name evidence="1" type="ORF">E1757_00665</name>
</gene>
<reference evidence="1 2" key="1">
    <citation type="submission" date="2019-03" db="EMBL/GenBank/DDBJ databases">
        <title>This is whole genome sequence of Paenibacillus sp MS74 strain.</title>
        <authorList>
            <person name="Trinh H.N."/>
        </authorList>
    </citation>
    <scope>NUCLEOTIDE SEQUENCE [LARGE SCALE GENOMIC DNA]</scope>
    <source>
        <strain evidence="1 2">MS74</strain>
    </source>
</reference>
<dbReference type="InterPro" id="IPR056084">
    <property type="entry name" value="DUF7667"/>
</dbReference>
<dbReference type="Proteomes" id="UP000295636">
    <property type="component" value="Unassembled WGS sequence"/>
</dbReference>
<protein>
    <submittedName>
        <fullName evidence="1">Uncharacterized protein</fullName>
    </submittedName>
</protein>
<dbReference type="EMBL" id="SMRT01000001">
    <property type="protein sequence ID" value="TDG00192.1"/>
    <property type="molecule type" value="Genomic_DNA"/>
</dbReference>
<dbReference type="AlphaFoldDB" id="A0A4R5KW09"/>
<proteinExistence type="predicted"/>
<dbReference type="OrthoDB" id="2969567at2"/>
<dbReference type="Pfam" id="PF24704">
    <property type="entry name" value="DUF7667"/>
    <property type="match status" value="1"/>
</dbReference>
<sequence>MLPVHWRLAELWTISRQRDLTEDEQSEISACLHYNAIYARKLSGLYNLSLAASICGDTEWQHDICRQLEKLTGQSNIYPNSASSNA</sequence>
<evidence type="ECO:0000313" key="2">
    <source>
        <dbReference type="Proteomes" id="UP000295636"/>
    </source>
</evidence>